<dbReference type="InterPro" id="IPR052201">
    <property type="entry name" value="LRR-containing_regulator"/>
</dbReference>
<keyword evidence="1" id="KW-0677">Repeat</keyword>
<dbReference type="VEuPathDB" id="VectorBase:RSAN_044899"/>
<dbReference type="Gene3D" id="3.80.10.10">
    <property type="entry name" value="Ribonuclease Inhibitor"/>
    <property type="match status" value="1"/>
</dbReference>
<accession>A0A9D4PIJ3</accession>
<dbReference type="InterPro" id="IPR032675">
    <property type="entry name" value="LRR_dom_sf"/>
</dbReference>
<dbReference type="OMA" id="WTIAYLR"/>
<evidence type="ECO:0000256" key="1">
    <source>
        <dbReference type="ARBA" id="ARBA00022737"/>
    </source>
</evidence>
<dbReference type="PANTHER" id="PTHR24111">
    <property type="entry name" value="LEUCINE-RICH REPEAT-CONTAINING PROTEIN 34"/>
    <property type="match status" value="1"/>
</dbReference>
<name>A0A9D4PIJ3_RHISA</name>
<organism evidence="2 3">
    <name type="scientific">Rhipicephalus sanguineus</name>
    <name type="common">Brown dog tick</name>
    <name type="synonym">Ixodes sanguineus</name>
    <dbReference type="NCBI Taxonomy" id="34632"/>
    <lineage>
        <taxon>Eukaryota</taxon>
        <taxon>Metazoa</taxon>
        <taxon>Ecdysozoa</taxon>
        <taxon>Arthropoda</taxon>
        <taxon>Chelicerata</taxon>
        <taxon>Arachnida</taxon>
        <taxon>Acari</taxon>
        <taxon>Parasitiformes</taxon>
        <taxon>Ixodida</taxon>
        <taxon>Ixodoidea</taxon>
        <taxon>Ixodidae</taxon>
        <taxon>Rhipicephalinae</taxon>
        <taxon>Rhipicephalus</taxon>
        <taxon>Rhipicephalus</taxon>
    </lineage>
</organism>
<keyword evidence="3" id="KW-1185">Reference proteome</keyword>
<proteinExistence type="predicted"/>
<dbReference type="AlphaFoldDB" id="A0A9D4PIJ3"/>
<reference evidence="2" key="2">
    <citation type="submission" date="2021-09" db="EMBL/GenBank/DDBJ databases">
        <authorList>
            <person name="Jia N."/>
            <person name="Wang J."/>
            <person name="Shi W."/>
            <person name="Du L."/>
            <person name="Sun Y."/>
            <person name="Zhan W."/>
            <person name="Jiang J."/>
            <person name="Wang Q."/>
            <person name="Zhang B."/>
            <person name="Ji P."/>
            <person name="Sakyi L.B."/>
            <person name="Cui X."/>
            <person name="Yuan T."/>
            <person name="Jiang B."/>
            <person name="Yang W."/>
            <person name="Lam T.T.-Y."/>
            <person name="Chang Q."/>
            <person name="Ding S."/>
            <person name="Wang X."/>
            <person name="Zhu J."/>
            <person name="Ruan X."/>
            <person name="Zhao L."/>
            <person name="Wei J."/>
            <person name="Que T."/>
            <person name="Du C."/>
            <person name="Cheng J."/>
            <person name="Dai P."/>
            <person name="Han X."/>
            <person name="Huang E."/>
            <person name="Gao Y."/>
            <person name="Liu J."/>
            <person name="Shao H."/>
            <person name="Ye R."/>
            <person name="Li L."/>
            <person name="Wei W."/>
            <person name="Wang X."/>
            <person name="Wang C."/>
            <person name="Huo Q."/>
            <person name="Li W."/>
            <person name="Guo W."/>
            <person name="Chen H."/>
            <person name="Chen S."/>
            <person name="Zhou L."/>
            <person name="Zhou L."/>
            <person name="Ni X."/>
            <person name="Tian J."/>
            <person name="Zhou Y."/>
            <person name="Sheng Y."/>
            <person name="Liu T."/>
            <person name="Pan Y."/>
            <person name="Xia L."/>
            <person name="Li J."/>
            <person name="Zhao F."/>
            <person name="Cao W."/>
        </authorList>
    </citation>
    <scope>NUCLEOTIDE SEQUENCE</scope>
    <source>
        <strain evidence="2">Rsan-2018</strain>
        <tissue evidence="2">Larvae</tissue>
    </source>
</reference>
<evidence type="ECO:0000313" key="2">
    <source>
        <dbReference type="EMBL" id="KAH7942872.1"/>
    </source>
</evidence>
<sequence length="691" mass="76173">MSHKIRIGTKEMDTEELNRRFPGLGLNVPCSAAGEDGSRVPTSICHVFDNLCRWNYVLWYVGLQLRELRGPGRLSLVRVVYRGRGGRIVQTRSRHARILFHVLLAQHSCVESLHMGDALIEGSGLGEYRECVVSSLRQNTSLRTLLLGSLFSEYRSIREELFRAIATMTNLSELAVFGSAAAPSVVLDAVCALLVDTRCLTTVTIPRLVYDDASANRLIAALRRNQTVENLSLHGSIVHSYMETGTSRFSHFLANSTQLSSVSMEGVDTDPASTFEDIKCIVVPFRIRGNLQKLRLSGFLLSAPCACLFAALMSGNEGCLKSLDIAGCRWRLESRLEESYDVGTTDGEQSGVPYLAHHSCDMIQALDHTARVQLSFLALGIDGLEPEDLRCLLNIATTLESLKTISLSGVPLEKLKAVCQVIRETTMSGRVRIEDAYLVDSWTIAYLREYPEALSKVAIRSFTEHNPRAFVIVVRLACSWYRVTLLHLHLAQGILSDVPTFRALSSCLSTSDSLRVLSLTGCDEPDLSRTLRSAGRPHSVLLEMIFKNAAIRALRLNGLRMGKDNLHFFVAAVVASKSLCELAFASCNQAENDTFLRLLSSTFHGSKTITHLRLLSSTECVGDEWFVIGNVIGRNVGHLTCAAHYVVYKDYSPRCEAAFAIVSGTNALMKRVEELVNDVETTGQFPSTSAA</sequence>
<reference evidence="2" key="1">
    <citation type="journal article" date="2020" name="Cell">
        <title>Large-Scale Comparative Analyses of Tick Genomes Elucidate Their Genetic Diversity and Vector Capacities.</title>
        <authorList>
            <consortium name="Tick Genome and Microbiome Consortium (TIGMIC)"/>
            <person name="Jia N."/>
            <person name="Wang J."/>
            <person name="Shi W."/>
            <person name="Du L."/>
            <person name="Sun Y."/>
            <person name="Zhan W."/>
            <person name="Jiang J.F."/>
            <person name="Wang Q."/>
            <person name="Zhang B."/>
            <person name="Ji P."/>
            <person name="Bell-Sakyi L."/>
            <person name="Cui X.M."/>
            <person name="Yuan T.T."/>
            <person name="Jiang B.G."/>
            <person name="Yang W.F."/>
            <person name="Lam T.T."/>
            <person name="Chang Q.C."/>
            <person name="Ding S.J."/>
            <person name="Wang X.J."/>
            <person name="Zhu J.G."/>
            <person name="Ruan X.D."/>
            <person name="Zhao L."/>
            <person name="Wei J.T."/>
            <person name="Ye R.Z."/>
            <person name="Que T.C."/>
            <person name="Du C.H."/>
            <person name="Zhou Y.H."/>
            <person name="Cheng J.X."/>
            <person name="Dai P.F."/>
            <person name="Guo W.B."/>
            <person name="Han X.H."/>
            <person name="Huang E.J."/>
            <person name="Li L.F."/>
            <person name="Wei W."/>
            <person name="Gao Y.C."/>
            <person name="Liu J.Z."/>
            <person name="Shao H.Z."/>
            <person name="Wang X."/>
            <person name="Wang C.C."/>
            <person name="Yang T.C."/>
            <person name="Huo Q.B."/>
            <person name="Li W."/>
            <person name="Chen H.Y."/>
            <person name="Chen S.E."/>
            <person name="Zhou L.G."/>
            <person name="Ni X.B."/>
            <person name="Tian J.H."/>
            <person name="Sheng Y."/>
            <person name="Liu T."/>
            <person name="Pan Y.S."/>
            <person name="Xia L.Y."/>
            <person name="Li J."/>
            <person name="Zhao F."/>
            <person name="Cao W.C."/>
        </authorList>
    </citation>
    <scope>NUCLEOTIDE SEQUENCE</scope>
    <source>
        <strain evidence="2">Rsan-2018</strain>
    </source>
</reference>
<dbReference type="Proteomes" id="UP000821837">
    <property type="component" value="Unassembled WGS sequence"/>
</dbReference>
<protein>
    <recommendedName>
        <fullName evidence="4">Nlr family card domain protein</fullName>
    </recommendedName>
</protein>
<gene>
    <name evidence="2" type="ORF">HPB52_002049</name>
</gene>
<comment type="caution">
    <text evidence="2">The sequence shown here is derived from an EMBL/GenBank/DDBJ whole genome shotgun (WGS) entry which is preliminary data.</text>
</comment>
<dbReference type="SUPFAM" id="SSF52047">
    <property type="entry name" value="RNI-like"/>
    <property type="match status" value="2"/>
</dbReference>
<dbReference type="PANTHER" id="PTHR24111:SF0">
    <property type="entry name" value="LEUCINE-RICH REPEAT-CONTAINING PROTEIN"/>
    <property type="match status" value="1"/>
</dbReference>
<evidence type="ECO:0008006" key="4">
    <source>
        <dbReference type="Google" id="ProtNLM"/>
    </source>
</evidence>
<dbReference type="EMBL" id="JABSTV010001253">
    <property type="protein sequence ID" value="KAH7942872.1"/>
    <property type="molecule type" value="Genomic_DNA"/>
</dbReference>
<evidence type="ECO:0000313" key="3">
    <source>
        <dbReference type="Proteomes" id="UP000821837"/>
    </source>
</evidence>